<accession>A8I7U6</accession>
<dbReference type="STRING" id="438753.AZC_2164"/>
<sequence length="150" mass="16152">MSDTDPIRVREGEIPLPPQDMWAALDNSGGAEPQAEAQAPAKTARPAPEVAQLTFVGEAKPFREVRLLFPFLWQGSRVDVITVQRLTVQQLGAFFDTLPEDGGYDRMEVYGLMCGLPAAVLRALPDADGTRVTGACFDFLPPQLGGTPPG</sequence>
<dbReference type="EMBL" id="AP009384">
    <property type="protein sequence ID" value="BAF88162.1"/>
    <property type="molecule type" value="Genomic_DNA"/>
</dbReference>
<dbReference type="RefSeq" id="WP_012170691.1">
    <property type="nucleotide sequence ID" value="NC_009937.1"/>
</dbReference>
<name>A8I7U6_AZOC5</name>
<evidence type="ECO:0000256" key="1">
    <source>
        <dbReference type="SAM" id="MobiDB-lite"/>
    </source>
</evidence>
<feature type="compositionally biased region" description="Low complexity" evidence="1">
    <location>
        <begin position="31"/>
        <end position="46"/>
    </location>
</feature>
<dbReference type="eggNOG" id="ENOG50337S4">
    <property type="taxonomic scope" value="Bacteria"/>
</dbReference>
<evidence type="ECO:0000313" key="2">
    <source>
        <dbReference type="EMBL" id="BAF88162.1"/>
    </source>
</evidence>
<reference evidence="2 3" key="5">
    <citation type="journal article" date="2010" name="Appl. Environ. Microbiol.">
        <title>phrR-like gene praR of Azorhizobium caulinodans ORS571 is essential for symbiosis with Sesbania rostrata and is involved in expression of reb genes.</title>
        <authorList>
            <person name="Akiba N."/>
            <person name="Aono T."/>
            <person name="Toyazaki H."/>
            <person name="Sato S."/>
            <person name="Oyaizu H."/>
        </authorList>
    </citation>
    <scope>NUCLEOTIDE SEQUENCE [LARGE SCALE GENOMIC DNA]</scope>
    <source>
        <strain evidence="3">ATCC 43989 / DSM 5975 / JCM 20966 / LMG 6465 / NBRC 14845 / NCIMB 13405 / ORS 571</strain>
    </source>
</reference>
<dbReference type="AlphaFoldDB" id="A8I7U6"/>
<reference evidence="2 3" key="1">
    <citation type="journal article" date="2007" name="Appl. Environ. Microbiol.">
        <title>Rhizobial factors required for stem nodule maturation and maintenance in Sesbania rostrata-Azorhizobium caulinodans ORS571 symbiosis.</title>
        <authorList>
            <person name="Suzuki S."/>
            <person name="Aono T."/>
            <person name="Lee KB."/>
            <person name="Suzuki T."/>
            <person name="Liu CT."/>
            <person name="Miwa H."/>
            <person name="Wakao S."/>
            <person name="Iki T."/>
            <person name="Oyaizu H."/>
        </authorList>
    </citation>
    <scope>NUCLEOTIDE SEQUENCE [LARGE SCALE GENOMIC DNA]</scope>
    <source>
        <strain evidence="3">ATCC 43989 / DSM 5975 / JCM 20966 / LMG 6465 / NBRC 14845 / NCIMB 13405 / ORS 571</strain>
    </source>
</reference>
<reference evidence="2 3" key="3">
    <citation type="journal article" date="2008" name="BMC Genomics">
        <title>The genome of the versatile nitrogen fixer Azorhizobium caulinodans ORS571.</title>
        <authorList>
            <person name="Lee KB."/>
            <person name="Backer P.D."/>
            <person name="Aono T."/>
            <person name="Liu CT."/>
            <person name="Suzuki S."/>
            <person name="Suzuki T."/>
            <person name="Kaneko T."/>
            <person name="Yamada M."/>
            <person name="Tabata S."/>
            <person name="Kupfer D.M."/>
            <person name="Najar F.Z."/>
            <person name="Wiley G.B."/>
            <person name="Roe B."/>
            <person name="Binnewies T.T."/>
            <person name="Ussery D.W."/>
            <person name="D'Haeze W."/>
            <person name="Herder J.D."/>
            <person name="Gevers D."/>
            <person name="Vereecke D."/>
            <person name="Holsters M."/>
            <person name="Oyaizu H."/>
        </authorList>
    </citation>
    <scope>NUCLEOTIDE SEQUENCE [LARGE SCALE GENOMIC DNA]</scope>
    <source>
        <strain evidence="3">ATCC 43989 / DSM 5975 / JCM 20966 / LMG 6465 / NBRC 14845 / NCIMB 13405 / ORS 571</strain>
    </source>
</reference>
<dbReference type="Proteomes" id="UP000000270">
    <property type="component" value="Chromosome"/>
</dbReference>
<feature type="compositionally biased region" description="Basic and acidic residues" evidence="1">
    <location>
        <begin position="1"/>
        <end position="13"/>
    </location>
</feature>
<organism evidence="2 3">
    <name type="scientific">Azorhizobium caulinodans (strain ATCC 43989 / DSM 5975 / JCM 20966 / LMG 6465 / NBRC 14845 / NCIMB 13405 / ORS 571)</name>
    <dbReference type="NCBI Taxonomy" id="438753"/>
    <lineage>
        <taxon>Bacteria</taxon>
        <taxon>Pseudomonadati</taxon>
        <taxon>Pseudomonadota</taxon>
        <taxon>Alphaproteobacteria</taxon>
        <taxon>Hyphomicrobiales</taxon>
        <taxon>Xanthobacteraceae</taxon>
        <taxon>Azorhizobium</taxon>
    </lineage>
</organism>
<gene>
    <name evidence="2" type="ordered locus">AZC_2164</name>
</gene>
<feature type="region of interest" description="Disordered" evidence="1">
    <location>
        <begin position="1"/>
        <end position="46"/>
    </location>
</feature>
<protein>
    <submittedName>
        <fullName evidence="2">Uncharacterized protein</fullName>
    </submittedName>
</protein>
<reference evidence="2 3" key="4">
    <citation type="journal article" date="2009" name="Appl. Environ. Microbiol.">
        <title>Comparative genome-wide transcriptional profiling of Azorhizobium caulinodans ORS571 grown under free-living and symbiotic conditions.</title>
        <authorList>
            <person name="Tsukada S."/>
            <person name="Aono T."/>
            <person name="Akiba N."/>
            <person name="Lee KB."/>
            <person name="Liu CT."/>
            <person name="Toyazaki H."/>
            <person name="Oyaizu H."/>
        </authorList>
    </citation>
    <scope>NUCLEOTIDE SEQUENCE [LARGE SCALE GENOMIC DNA]</scope>
    <source>
        <strain evidence="3">ATCC 43989 / DSM 5975 / JCM 20966 / LMG 6465 / NBRC 14845 / NCIMB 13405 / ORS 571</strain>
    </source>
</reference>
<dbReference type="HOGENOM" id="CLU_1736810_0_0_5"/>
<evidence type="ECO:0000313" key="3">
    <source>
        <dbReference type="Proteomes" id="UP000000270"/>
    </source>
</evidence>
<proteinExistence type="predicted"/>
<dbReference type="KEGG" id="azc:AZC_2164"/>
<reference evidence="2 3" key="6">
    <citation type="journal article" date="2011" name="Appl. Environ. Microbiol.">
        <title>Involvement of the azorhizobial chromosome partition gene (parA) in the onset of bacteroid differentiation during Sesbania rostrata stem nodule development.</title>
        <authorList>
            <person name="Liu CT."/>
            <person name="Lee KB."/>
            <person name="Wang YS."/>
            <person name="Peng MH."/>
            <person name="Lee KT."/>
            <person name="Suzuki S."/>
            <person name="Suzuki T."/>
            <person name="Oyaizu H."/>
        </authorList>
    </citation>
    <scope>NUCLEOTIDE SEQUENCE [LARGE SCALE GENOMIC DNA]</scope>
    <source>
        <strain evidence="3">ATCC 43989 / DSM 5975 / JCM 20966 / LMG 6465 / NBRC 14845 / NCIMB 13405 / ORS 571</strain>
    </source>
</reference>
<keyword evidence="3" id="KW-1185">Reference proteome</keyword>
<reference evidence="3" key="2">
    <citation type="submission" date="2007-04" db="EMBL/GenBank/DDBJ databases">
        <title>Complete genome sequence of the nitrogen-fixing bacterium Azorhizobium caulinodans ORS571.</title>
        <authorList>
            <person name="Lee K.B."/>
            <person name="Backer P.D."/>
            <person name="Aono T."/>
            <person name="Liu C.T."/>
            <person name="Suzuki S."/>
            <person name="Suzuki T."/>
            <person name="Kaneko T."/>
            <person name="Yamada M."/>
            <person name="Tabata S."/>
            <person name="Kupfer D.M."/>
            <person name="Najar F.Z."/>
            <person name="Wiley G.B."/>
            <person name="Roe B."/>
            <person name="Binnewies T."/>
            <person name="Ussery D."/>
            <person name="Vereecke D."/>
            <person name="Gevers D."/>
            <person name="Holsters M."/>
            <person name="Oyaizu H."/>
        </authorList>
    </citation>
    <scope>NUCLEOTIDE SEQUENCE [LARGE SCALE GENOMIC DNA]</scope>
    <source>
        <strain evidence="3">ATCC 43989 / DSM 5975 / JCM 20966 / LMG 6465 / NBRC 14845 / NCIMB 13405 / ORS 571</strain>
    </source>
</reference>